<organism evidence="3 4">
    <name type="scientific">Candidatus Gottesmanbacteria bacterium RBG_16_43_7</name>
    <dbReference type="NCBI Taxonomy" id="1798373"/>
    <lineage>
        <taxon>Bacteria</taxon>
        <taxon>Candidatus Gottesmaniibacteriota</taxon>
    </lineage>
</organism>
<keyword evidence="2" id="KW-1277">Toxin-antitoxin system</keyword>
<dbReference type="Gene3D" id="3.30.2310.20">
    <property type="entry name" value="RelE-like"/>
    <property type="match status" value="1"/>
</dbReference>
<sequence length="84" mass="10067">MYKYEFTPGVDKELRKLPLKIQKLIIVKLDYFASSGHPLIYAQHLINYEMGQYRFRIGDYRVIFDLKDETIVVLSVGHRRNIYK</sequence>
<dbReference type="InterPro" id="IPR035093">
    <property type="entry name" value="RelE/ParE_toxin_dom_sf"/>
</dbReference>
<evidence type="ECO:0000313" key="3">
    <source>
        <dbReference type="EMBL" id="OGG08857.1"/>
    </source>
</evidence>
<dbReference type="Pfam" id="PF05016">
    <property type="entry name" value="ParE_toxin"/>
    <property type="match status" value="1"/>
</dbReference>
<dbReference type="SUPFAM" id="SSF143011">
    <property type="entry name" value="RelE-like"/>
    <property type="match status" value="1"/>
</dbReference>
<dbReference type="EMBL" id="MFJC01000044">
    <property type="protein sequence ID" value="OGG08857.1"/>
    <property type="molecule type" value="Genomic_DNA"/>
</dbReference>
<dbReference type="PANTHER" id="PTHR35601:SF1">
    <property type="entry name" value="TOXIN RELE"/>
    <property type="match status" value="1"/>
</dbReference>
<name>A0A1F5Z9L8_9BACT</name>
<protein>
    <recommendedName>
        <fullName evidence="5">Addiction module toxin RelE</fullName>
    </recommendedName>
</protein>
<dbReference type="InterPro" id="IPR007712">
    <property type="entry name" value="RelE/ParE_toxin"/>
</dbReference>
<comment type="similarity">
    <text evidence="1">Belongs to the RelE toxin family.</text>
</comment>
<evidence type="ECO:0000313" key="4">
    <source>
        <dbReference type="Proteomes" id="UP000176854"/>
    </source>
</evidence>
<comment type="caution">
    <text evidence="3">The sequence shown here is derived from an EMBL/GenBank/DDBJ whole genome shotgun (WGS) entry which is preliminary data.</text>
</comment>
<reference evidence="3 4" key="1">
    <citation type="journal article" date="2016" name="Nat. Commun.">
        <title>Thousands of microbial genomes shed light on interconnected biogeochemical processes in an aquifer system.</title>
        <authorList>
            <person name="Anantharaman K."/>
            <person name="Brown C.T."/>
            <person name="Hug L.A."/>
            <person name="Sharon I."/>
            <person name="Castelle C.J."/>
            <person name="Probst A.J."/>
            <person name="Thomas B.C."/>
            <person name="Singh A."/>
            <person name="Wilkins M.J."/>
            <person name="Karaoz U."/>
            <person name="Brodie E.L."/>
            <person name="Williams K.H."/>
            <person name="Hubbard S.S."/>
            <person name="Banfield J.F."/>
        </authorList>
    </citation>
    <scope>NUCLEOTIDE SEQUENCE [LARGE SCALE GENOMIC DNA]</scope>
</reference>
<evidence type="ECO:0008006" key="5">
    <source>
        <dbReference type="Google" id="ProtNLM"/>
    </source>
</evidence>
<dbReference type="PANTHER" id="PTHR35601">
    <property type="entry name" value="TOXIN RELE"/>
    <property type="match status" value="1"/>
</dbReference>
<proteinExistence type="inferred from homology"/>
<evidence type="ECO:0000256" key="1">
    <source>
        <dbReference type="ARBA" id="ARBA00006226"/>
    </source>
</evidence>
<accession>A0A1F5Z9L8</accession>
<dbReference type="Proteomes" id="UP000176854">
    <property type="component" value="Unassembled WGS sequence"/>
</dbReference>
<dbReference type="AlphaFoldDB" id="A0A1F5Z9L8"/>
<evidence type="ECO:0000256" key="2">
    <source>
        <dbReference type="ARBA" id="ARBA00022649"/>
    </source>
</evidence>
<gene>
    <name evidence="3" type="ORF">A2154_02175</name>
</gene>